<protein>
    <recommendedName>
        <fullName evidence="4">Secreted protein</fullName>
    </recommendedName>
</protein>
<feature type="compositionally biased region" description="Low complexity" evidence="1">
    <location>
        <begin position="44"/>
        <end position="66"/>
    </location>
</feature>
<evidence type="ECO:0000256" key="1">
    <source>
        <dbReference type="SAM" id="MobiDB-lite"/>
    </source>
</evidence>
<evidence type="ECO:0008006" key="4">
    <source>
        <dbReference type="Google" id="ProtNLM"/>
    </source>
</evidence>
<feature type="region of interest" description="Disordered" evidence="1">
    <location>
        <begin position="42"/>
        <end position="66"/>
    </location>
</feature>
<accession>A0A1H8RKB7</accession>
<proteinExistence type="predicted"/>
<evidence type="ECO:0000313" key="3">
    <source>
        <dbReference type="Proteomes" id="UP000181951"/>
    </source>
</evidence>
<dbReference type="Proteomes" id="UP000181951">
    <property type="component" value="Unassembled WGS sequence"/>
</dbReference>
<reference evidence="2 3" key="1">
    <citation type="submission" date="2016-10" db="EMBL/GenBank/DDBJ databases">
        <authorList>
            <person name="de Groot N.N."/>
        </authorList>
    </citation>
    <scope>NUCLEOTIDE SEQUENCE [LARGE SCALE GENOMIC DNA]</scope>
    <source>
        <strain evidence="2 3">CGMCC 4.2026</strain>
    </source>
</reference>
<dbReference type="OrthoDB" id="4350218at2"/>
<keyword evidence="3" id="KW-1185">Reference proteome</keyword>
<dbReference type="RefSeq" id="WP_075017870.1">
    <property type="nucleotide sequence ID" value="NZ_FODD01000035.1"/>
</dbReference>
<sequence>MQPSAGPALPHTRSRSVHWLTTAVGLGAVVAAVALVQPADASVTGSPATPAAGSAGSTATPSARPAAAPDAAAATYPLGCPSGIPVQVVSHVSGDLDGDGRPETVAVVRCRADTGTPPSGVYILSAPATAGGPPRIAQMLVNPKDDREISDFRMEGRTVRATVLGFSSSTVPRCCPDMSRGYSWEWRDGHYVALPGPLANSI</sequence>
<name>A0A1H8RKB7_9ACTN</name>
<dbReference type="AlphaFoldDB" id="A0A1H8RKB7"/>
<evidence type="ECO:0000313" key="2">
    <source>
        <dbReference type="EMBL" id="SEO66772.1"/>
    </source>
</evidence>
<gene>
    <name evidence="2" type="ORF">SAMN05216267_103538</name>
</gene>
<organism evidence="2 3">
    <name type="scientific">Actinacidiphila rubida</name>
    <dbReference type="NCBI Taxonomy" id="310780"/>
    <lineage>
        <taxon>Bacteria</taxon>
        <taxon>Bacillati</taxon>
        <taxon>Actinomycetota</taxon>
        <taxon>Actinomycetes</taxon>
        <taxon>Kitasatosporales</taxon>
        <taxon>Streptomycetaceae</taxon>
        <taxon>Actinacidiphila</taxon>
    </lineage>
</organism>
<dbReference type="STRING" id="310780.SAMN05216267_103538"/>
<dbReference type="EMBL" id="FODD01000035">
    <property type="protein sequence ID" value="SEO66772.1"/>
    <property type="molecule type" value="Genomic_DNA"/>
</dbReference>